<proteinExistence type="inferred from homology"/>
<evidence type="ECO:0000259" key="6">
    <source>
        <dbReference type="PROSITE" id="PS50893"/>
    </source>
</evidence>
<evidence type="ECO:0000313" key="7">
    <source>
        <dbReference type="EMBL" id="NEK20336.1"/>
    </source>
</evidence>
<gene>
    <name evidence="7" type="ORF">GR257_36860</name>
</gene>
<reference evidence="7 8" key="1">
    <citation type="submission" date="2019-12" db="EMBL/GenBank/DDBJ databases">
        <title>Rhizobium genotypes associated with high levels of biological nitrogen fixation by grain legumes in a temperate-maritime cropping system.</title>
        <authorList>
            <person name="Maluk M."/>
            <person name="Francesc Ferrando Molina F."/>
            <person name="Lopez Del Egido L."/>
            <person name="Lafos M."/>
            <person name="Langarica-Fuentes A."/>
            <person name="Gebre Yohannes G."/>
            <person name="Young M.W."/>
            <person name="Martin P."/>
            <person name="Gantlett R."/>
            <person name="Kenicer G."/>
            <person name="Hawes C."/>
            <person name="Begg G.S."/>
            <person name="Quilliam R.S."/>
            <person name="Squire G.R."/>
            <person name="Poole P.S."/>
            <person name="Young P.W."/>
            <person name="Iannetta P.M."/>
            <person name="James E.K."/>
        </authorList>
    </citation>
    <scope>NUCLEOTIDE SEQUENCE [LARGE SCALE GENOMIC DNA]</scope>
    <source>
        <strain evidence="7 8">JHI54</strain>
    </source>
</reference>
<comment type="similarity">
    <text evidence="1">Belongs to the ABC transporter superfamily.</text>
</comment>
<dbReference type="PANTHER" id="PTHR43776">
    <property type="entry name" value="TRANSPORT ATP-BINDING PROTEIN"/>
    <property type="match status" value="1"/>
</dbReference>
<dbReference type="InterPro" id="IPR050319">
    <property type="entry name" value="ABC_transp_ATP-bind"/>
</dbReference>
<dbReference type="SUPFAM" id="SSF52540">
    <property type="entry name" value="P-loop containing nucleoside triphosphate hydrolases"/>
    <property type="match status" value="1"/>
</dbReference>
<dbReference type="PROSITE" id="PS50893">
    <property type="entry name" value="ABC_TRANSPORTER_2"/>
    <property type="match status" value="1"/>
</dbReference>
<protein>
    <submittedName>
        <fullName evidence="7">ATP-binding cassette domain-containing protein</fullName>
    </submittedName>
</protein>
<dbReference type="GO" id="GO:0016887">
    <property type="term" value="F:ATP hydrolysis activity"/>
    <property type="evidence" value="ECO:0007669"/>
    <property type="project" value="InterPro"/>
</dbReference>
<feature type="domain" description="ABC transporter" evidence="6">
    <location>
        <begin position="4"/>
        <end position="253"/>
    </location>
</feature>
<dbReference type="RefSeq" id="WP_164050631.1">
    <property type="nucleotide sequence ID" value="NZ_JBGEXS010000004.1"/>
</dbReference>
<sequence length="284" mass="31581">MTFLDVDSVCHDFVERGLFGRRTGFLRALDSVSFQVSEAEAFGIVGETGSGKSTLGKIIAGIQRPTSGRVSLVGETIASHSMMPGREGRATLQYVYQDPGASLDPRWTIRRSLHEPLVIHTNFPKHERDAKINGMLAALELPFTLLDRYPREISGGQQRRVGLARVLLLAPRIVIFDEPTSGLDTLVRSSVLRLLEDLRKEFRLTYLMISHDINVVSSICDRVAVMRQGRVVEIGQVNELMLNPMHPYSRSLIMASPRIGGVRLTDDPEVHGGSIREQKPSPTR</sequence>
<dbReference type="InterPro" id="IPR003439">
    <property type="entry name" value="ABC_transporter-like_ATP-bd"/>
</dbReference>
<dbReference type="AlphaFoldDB" id="A0A7K3VT97"/>
<evidence type="ECO:0000256" key="1">
    <source>
        <dbReference type="ARBA" id="ARBA00005417"/>
    </source>
</evidence>
<accession>A0A7K3VT97</accession>
<dbReference type="PROSITE" id="PS00211">
    <property type="entry name" value="ABC_TRANSPORTER_1"/>
    <property type="match status" value="1"/>
</dbReference>
<comment type="caution">
    <text evidence="7">The sequence shown here is derived from an EMBL/GenBank/DDBJ whole genome shotgun (WGS) entry which is preliminary data.</text>
</comment>
<dbReference type="Gene3D" id="3.40.50.300">
    <property type="entry name" value="P-loop containing nucleotide triphosphate hydrolases"/>
    <property type="match status" value="1"/>
</dbReference>
<dbReference type="GO" id="GO:0055085">
    <property type="term" value="P:transmembrane transport"/>
    <property type="evidence" value="ECO:0007669"/>
    <property type="project" value="UniProtKB-ARBA"/>
</dbReference>
<name>A0A7K3VT97_RHILE</name>
<organism evidence="7 8">
    <name type="scientific">Rhizobium leguminosarum</name>
    <dbReference type="NCBI Taxonomy" id="384"/>
    <lineage>
        <taxon>Bacteria</taxon>
        <taxon>Pseudomonadati</taxon>
        <taxon>Pseudomonadota</taxon>
        <taxon>Alphaproteobacteria</taxon>
        <taxon>Hyphomicrobiales</taxon>
        <taxon>Rhizobiaceae</taxon>
        <taxon>Rhizobium/Agrobacterium group</taxon>
        <taxon>Rhizobium</taxon>
    </lineage>
</organism>
<keyword evidence="2" id="KW-0813">Transport</keyword>
<evidence type="ECO:0000256" key="4">
    <source>
        <dbReference type="ARBA" id="ARBA00022840"/>
    </source>
</evidence>
<evidence type="ECO:0000256" key="3">
    <source>
        <dbReference type="ARBA" id="ARBA00022741"/>
    </source>
</evidence>
<dbReference type="InterPro" id="IPR017871">
    <property type="entry name" value="ABC_transporter-like_CS"/>
</dbReference>
<dbReference type="GO" id="GO:0005524">
    <property type="term" value="F:ATP binding"/>
    <property type="evidence" value="ECO:0007669"/>
    <property type="project" value="UniProtKB-KW"/>
</dbReference>
<feature type="region of interest" description="Disordered" evidence="5">
    <location>
        <begin position="264"/>
        <end position="284"/>
    </location>
</feature>
<dbReference type="CDD" id="cd03257">
    <property type="entry name" value="ABC_NikE_OppD_transporters"/>
    <property type="match status" value="1"/>
</dbReference>
<dbReference type="Proteomes" id="UP000471705">
    <property type="component" value="Unassembled WGS sequence"/>
</dbReference>
<evidence type="ECO:0000313" key="8">
    <source>
        <dbReference type="Proteomes" id="UP000471705"/>
    </source>
</evidence>
<dbReference type="InterPro" id="IPR027417">
    <property type="entry name" value="P-loop_NTPase"/>
</dbReference>
<dbReference type="InterPro" id="IPR003593">
    <property type="entry name" value="AAA+_ATPase"/>
</dbReference>
<evidence type="ECO:0000256" key="2">
    <source>
        <dbReference type="ARBA" id="ARBA00022448"/>
    </source>
</evidence>
<dbReference type="SMART" id="SM00382">
    <property type="entry name" value="AAA"/>
    <property type="match status" value="1"/>
</dbReference>
<evidence type="ECO:0000256" key="5">
    <source>
        <dbReference type="SAM" id="MobiDB-lite"/>
    </source>
</evidence>
<keyword evidence="3" id="KW-0547">Nucleotide-binding</keyword>
<keyword evidence="4 7" id="KW-0067">ATP-binding</keyword>
<dbReference type="EMBL" id="WUFV01000040">
    <property type="protein sequence ID" value="NEK20336.1"/>
    <property type="molecule type" value="Genomic_DNA"/>
</dbReference>
<dbReference type="Pfam" id="PF00005">
    <property type="entry name" value="ABC_tran"/>
    <property type="match status" value="1"/>
</dbReference>